<evidence type="ECO:0000313" key="1">
    <source>
        <dbReference type="EMBL" id="MCF7529993.1"/>
    </source>
</evidence>
<gene>
    <name evidence="1" type="ORF">L4H06_07125</name>
</gene>
<dbReference type="RefSeq" id="WP_237092895.1">
    <property type="nucleotide sequence ID" value="NZ_JAKKDL010000007.1"/>
</dbReference>
<name>A0AAW5AJF2_9NEIS</name>
<reference evidence="1" key="1">
    <citation type="submission" date="2022-01" db="EMBL/GenBank/DDBJ databases">
        <title>Neisseria sp. ZJ104.</title>
        <authorList>
            <person name="Yang C."/>
        </authorList>
    </citation>
    <scope>NUCLEOTIDE SEQUENCE</scope>
    <source>
        <strain evidence="1">ZJ104</strain>
    </source>
</reference>
<sequence>MNIGFCPFRNISGFIIVQIAAQKSGWRQIFCQQGRLKMMVAVYRQFIVGSLQKTTALARPAQRERFL</sequence>
<accession>A0AAW5AJF2</accession>
<dbReference type="AlphaFoldDB" id="A0AAW5AJF2"/>
<proteinExistence type="predicted"/>
<dbReference type="EMBL" id="JAKKDL010000007">
    <property type="protein sequence ID" value="MCF7529993.1"/>
    <property type="molecule type" value="Genomic_DNA"/>
</dbReference>
<evidence type="ECO:0000313" key="2">
    <source>
        <dbReference type="Proteomes" id="UP001201397"/>
    </source>
</evidence>
<protein>
    <submittedName>
        <fullName evidence="1">Uncharacterized protein</fullName>
    </submittedName>
</protein>
<organism evidence="1 2">
    <name type="scientific">Neisseria lisongii</name>
    <dbReference type="NCBI Taxonomy" id="2912188"/>
    <lineage>
        <taxon>Bacteria</taxon>
        <taxon>Pseudomonadati</taxon>
        <taxon>Pseudomonadota</taxon>
        <taxon>Betaproteobacteria</taxon>
        <taxon>Neisseriales</taxon>
        <taxon>Neisseriaceae</taxon>
        <taxon>Neisseria</taxon>
    </lineage>
</organism>
<comment type="caution">
    <text evidence="1">The sequence shown here is derived from an EMBL/GenBank/DDBJ whole genome shotgun (WGS) entry which is preliminary data.</text>
</comment>
<dbReference type="Proteomes" id="UP001201397">
    <property type="component" value="Unassembled WGS sequence"/>
</dbReference>